<accession>F0SM22</accession>
<protein>
    <submittedName>
        <fullName evidence="1">Uncharacterized protein</fullName>
    </submittedName>
</protein>
<dbReference type="OrthoDB" id="211613at2"/>
<dbReference type="RefSeq" id="WP_013629696.1">
    <property type="nucleotide sequence ID" value="NC_015174.1"/>
</dbReference>
<evidence type="ECO:0000313" key="2">
    <source>
        <dbReference type="Proteomes" id="UP000006860"/>
    </source>
</evidence>
<dbReference type="AlphaFoldDB" id="F0SM22"/>
<sequence>MAHAYTPGLKVSERTTLHVRRQLPIAGKVDVNQGDTVSARDVVAEASIPGNVYPINLANQIGVSPADIQSCMLVNEGDPVEVGTVLGRSKGIFGLFKQSYASKTAGTLETVSKITGQIIIRGAPLPVQVLAYVPGQIIEVLPDHGVVIESTVSLIQGIFGIGGEQYGEIRMVCEKSDQPLTADLITADMRGQILIGGARMTNDAIEKAREVGASAVVSGGIDDQDLKTILGYDLGVAITGTEKIETTLIITEGFGDIGMAERTFELFKSRAGSLASVNGATQIRAGVMRPEVVIPIETAERSNDVFEDGVFEGILEPGTLVRIIRDPYFGVIGRVAGLPAEPQVLGSGSKARVLEVEVNGEPPLTVPRANVEIIAG</sequence>
<dbReference type="HOGENOM" id="CLU_721150_0_0_0"/>
<evidence type="ECO:0000313" key="1">
    <source>
        <dbReference type="EMBL" id="ADY60977.1"/>
    </source>
</evidence>
<dbReference type="eggNOG" id="ENOG502Z8JB">
    <property type="taxonomic scope" value="Bacteria"/>
</dbReference>
<dbReference type="KEGG" id="pbs:Plabr_3380"/>
<name>F0SM22_RUBBR</name>
<reference evidence="2" key="1">
    <citation type="submission" date="2011-02" db="EMBL/GenBank/DDBJ databases">
        <title>The complete genome of Planctomyces brasiliensis DSM 5305.</title>
        <authorList>
            <person name="Lucas S."/>
            <person name="Copeland A."/>
            <person name="Lapidus A."/>
            <person name="Bruce D."/>
            <person name="Goodwin L."/>
            <person name="Pitluck S."/>
            <person name="Kyrpides N."/>
            <person name="Mavromatis K."/>
            <person name="Pagani I."/>
            <person name="Ivanova N."/>
            <person name="Ovchinnikova G."/>
            <person name="Lu M."/>
            <person name="Detter J.C."/>
            <person name="Han C."/>
            <person name="Land M."/>
            <person name="Hauser L."/>
            <person name="Markowitz V."/>
            <person name="Cheng J.-F."/>
            <person name="Hugenholtz P."/>
            <person name="Woyke T."/>
            <person name="Wu D."/>
            <person name="Tindall B."/>
            <person name="Pomrenke H.G."/>
            <person name="Brambilla E."/>
            <person name="Klenk H.-P."/>
            <person name="Eisen J.A."/>
        </authorList>
    </citation>
    <scope>NUCLEOTIDE SEQUENCE [LARGE SCALE GENOMIC DNA]</scope>
    <source>
        <strain evidence="2">ATCC 49424 / DSM 5305 / JCM 21570 / NBRC 103401 / IFAM 1448</strain>
    </source>
</reference>
<keyword evidence="2" id="KW-1185">Reference proteome</keyword>
<gene>
    <name evidence="1" type="ordered locus">Plabr_3380</name>
</gene>
<organism evidence="1 2">
    <name type="scientific">Rubinisphaera brasiliensis (strain ATCC 49424 / DSM 5305 / JCM 21570 / IAM 15109 / NBRC 103401 / IFAM 1448)</name>
    <name type="common">Planctomyces brasiliensis</name>
    <dbReference type="NCBI Taxonomy" id="756272"/>
    <lineage>
        <taxon>Bacteria</taxon>
        <taxon>Pseudomonadati</taxon>
        <taxon>Planctomycetota</taxon>
        <taxon>Planctomycetia</taxon>
        <taxon>Planctomycetales</taxon>
        <taxon>Planctomycetaceae</taxon>
        <taxon>Rubinisphaera</taxon>
    </lineage>
</organism>
<proteinExistence type="predicted"/>
<dbReference type="Proteomes" id="UP000006860">
    <property type="component" value="Chromosome"/>
</dbReference>
<dbReference type="EMBL" id="CP002546">
    <property type="protein sequence ID" value="ADY60977.1"/>
    <property type="molecule type" value="Genomic_DNA"/>
</dbReference>
<dbReference type="STRING" id="756272.Plabr_3380"/>